<dbReference type="PANTHER" id="PTHR30086:SF17">
    <property type="entry name" value="LYSE FAMILY TRANSLOCATOR"/>
    <property type="match status" value="1"/>
</dbReference>
<dbReference type="PANTHER" id="PTHR30086">
    <property type="entry name" value="ARGININE EXPORTER PROTEIN ARGO"/>
    <property type="match status" value="1"/>
</dbReference>
<evidence type="ECO:0000256" key="4">
    <source>
        <dbReference type="ARBA" id="ARBA00022989"/>
    </source>
</evidence>
<evidence type="ECO:0000313" key="7">
    <source>
        <dbReference type="Proteomes" id="UP000288929"/>
    </source>
</evidence>
<name>A0A410W764_9CORY</name>
<evidence type="ECO:0000313" key="6">
    <source>
        <dbReference type="EMBL" id="QAU51859.1"/>
    </source>
</evidence>
<dbReference type="EMBL" id="CP035299">
    <property type="protein sequence ID" value="QAU51859.1"/>
    <property type="molecule type" value="Genomic_DNA"/>
</dbReference>
<dbReference type="Proteomes" id="UP000288929">
    <property type="component" value="Chromosome"/>
</dbReference>
<evidence type="ECO:0000256" key="1">
    <source>
        <dbReference type="ARBA" id="ARBA00004651"/>
    </source>
</evidence>
<dbReference type="GO" id="GO:0015171">
    <property type="term" value="F:amino acid transmembrane transporter activity"/>
    <property type="evidence" value="ECO:0007669"/>
    <property type="project" value="TreeGrafter"/>
</dbReference>
<dbReference type="InterPro" id="IPR001123">
    <property type="entry name" value="LeuE-type"/>
</dbReference>
<evidence type="ECO:0000256" key="2">
    <source>
        <dbReference type="ARBA" id="ARBA00022475"/>
    </source>
</evidence>
<organism evidence="6 7">
    <name type="scientific">Corynebacterium pelargi</name>
    <dbReference type="NCBI Taxonomy" id="1471400"/>
    <lineage>
        <taxon>Bacteria</taxon>
        <taxon>Bacillati</taxon>
        <taxon>Actinomycetota</taxon>
        <taxon>Actinomycetes</taxon>
        <taxon>Mycobacteriales</taxon>
        <taxon>Corynebacteriaceae</taxon>
        <taxon>Corynebacterium</taxon>
    </lineage>
</organism>
<sequence length="214" mass="22757">MELNQLATLVTLYLAGMITPGPDIFLVMRVATKSRKHGLATVAGIVTGLAVWVTLTVTGASALLTAYPSILSAIQLLGGGWIGYMGVQMLREARKQFKADARIDLKLEGILGTPWRSYRQGLLTNLANPKALLYFAAVIAPFLPPNPSLALSVELIAVLLFTAFVGFGLIAMAVGSKLLRTRMVKAGPYIDAVAGAFFVFAAIALMIAGVRGFF</sequence>
<protein>
    <submittedName>
        <fullName evidence="6">Threonine efflux protein</fullName>
    </submittedName>
</protein>
<gene>
    <name evidence="6" type="primary">rhtC</name>
    <name evidence="6" type="ORF">CPELA_02880</name>
</gene>
<dbReference type="OrthoDB" id="9784202at2"/>
<dbReference type="KEGG" id="cpeg:CPELA_02880"/>
<keyword evidence="2" id="KW-1003">Cell membrane</keyword>
<evidence type="ECO:0000256" key="5">
    <source>
        <dbReference type="ARBA" id="ARBA00023136"/>
    </source>
</evidence>
<comment type="subcellular location">
    <subcellularLocation>
        <location evidence="1">Cell membrane</location>
        <topology evidence="1">Multi-pass membrane protein</topology>
    </subcellularLocation>
</comment>
<dbReference type="RefSeq" id="WP_128889379.1">
    <property type="nucleotide sequence ID" value="NZ_BMCX01000001.1"/>
</dbReference>
<keyword evidence="7" id="KW-1185">Reference proteome</keyword>
<keyword evidence="3" id="KW-0812">Transmembrane</keyword>
<accession>A0A410W764</accession>
<evidence type="ECO:0000256" key="3">
    <source>
        <dbReference type="ARBA" id="ARBA00022692"/>
    </source>
</evidence>
<proteinExistence type="predicted"/>
<dbReference type="AlphaFoldDB" id="A0A410W764"/>
<keyword evidence="5" id="KW-0472">Membrane</keyword>
<dbReference type="GO" id="GO:0005886">
    <property type="term" value="C:plasma membrane"/>
    <property type="evidence" value="ECO:0007669"/>
    <property type="project" value="UniProtKB-SubCell"/>
</dbReference>
<dbReference type="Pfam" id="PF01810">
    <property type="entry name" value="LysE"/>
    <property type="match status" value="1"/>
</dbReference>
<reference evidence="6 7" key="1">
    <citation type="submission" date="2019-01" db="EMBL/GenBank/DDBJ databases">
        <authorList>
            <person name="Ruckert C."/>
            <person name="Busche T."/>
            <person name="Kalinowski J."/>
        </authorList>
    </citation>
    <scope>NUCLEOTIDE SEQUENCE [LARGE SCALE GENOMIC DNA]</scope>
    <source>
        <strain evidence="6 7">136/3</strain>
    </source>
</reference>
<keyword evidence="4" id="KW-1133">Transmembrane helix</keyword>